<evidence type="ECO:0000256" key="7">
    <source>
        <dbReference type="ARBA" id="ARBA00023128"/>
    </source>
</evidence>
<dbReference type="EMBL" id="AMGV01000003">
    <property type="protein sequence ID" value="KEF59737.1"/>
    <property type="molecule type" value="Genomic_DNA"/>
</dbReference>
<evidence type="ECO:0000256" key="9">
    <source>
        <dbReference type="PIRNR" id="PIRNR007871"/>
    </source>
</evidence>
<dbReference type="OrthoDB" id="14603at2759"/>
<dbReference type="PANTHER" id="PTHR31586">
    <property type="entry name" value="CYTOCHROME C OXIDASE PROTEIN 20"/>
    <property type="match status" value="1"/>
</dbReference>
<dbReference type="Pfam" id="PF12597">
    <property type="entry name" value="Cox20"/>
    <property type="match status" value="1"/>
</dbReference>
<keyword evidence="8 9" id="KW-0472">Membrane</keyword>
<feature type="region of interest" description="Disordered" evidence="11">
    <location>
        <begin position="1"/>
        <end position="42"/>
    </location>
</feature>
<evidence type="ECO:0000256" key="12">
    <source>
        <dbReference type="SAM" id="Phobius"/>
    </source>
</evidence>
<keyword evidence="5 9" id="KW-0999">Mitochondrion inner membrane</keyword>
<keyword evidence="7 9" id="KW-0496">Mitochondrion</keyword>
<dbReference type="PANTHER" id="PTHR31586:SF1">
    <property type="entry name" value="CYTOCHROME C OXIDASE ASSEMBLY PROTEIN COX20, MITOCHONDRIAL"/>
    <property type="match status" value="1"/>
</dbReference>
<dbReference type="HOGENOM" id="CLU_101495_0_0_1"/>
<evidence type="ECO:0000256" key="3">
    <source>
        <dbReference type="ARBA" id="ARBA00017689"/>
    </source>
</evidence>
<keyword evidence="4 12" id="KW-0812">Transmembrane</keyword>
<name>A0A072PJ22_9EURO</name>
<organism evidence="13 14">
    <name type="scientific">Exophiala aquamarina CBS 119918</name>
    <dbReference type="NCBI Taxonomy" id="1182545"/>
    <lineage>
        <taxon>Eukaryota</taxon>
        <taxon>Fungi</taxon>
        <taxon>Dikarya</taxon>
        <taxon>Ascomycota</taxon>
        <taxon>Pezizomycotina</taxon>
        <taxon>Eurotiomycetes</taxon>
        <taxon>Chaetothyriomycetidae</taxon>
        <taxon>Chaetothyriales</taxon>
        <taxon>Herpotrichiellaceae</taxon>
        <taxon>Exophiala</taxon>
    </lineage>
</organism>
<feature type="coiled-coil region" evidence="10">
    <location>
        <begin position="163"/>
        <end position="192"/>
    </location>
</feature>
<proteinExistence type="inferred from homology"/>
<keyword evidence="10" id="KW-0175">Coiled coil</keyword>
<feature type="compositionally biased region" description="Low complexity" evidence="11">
    <location>
        <begin position="8"/>
        <end position="20"/>
    </location>
</feature>
<comment type="subcellular location">
    <subcellularLocation>
        <location evidence="1 9">Mitochondrion inner membrane</location>
    </subcellularLocation>
</comment>
<dbReference type="RefSeq" id="XP_013262327.1">
    <property type="nucleotide sequence ID" value="XM_013406873.1"/>
</dbReference>
<keyword evidence="14" id="KW-1185">Reference proteome</keyword>
<keyword evidence="6 12" id="KW-1133">Transmembrane helix</keyword>
<evidence type="ECO:0000313" key="14">
    <source>
        <dbReference type="Proteomes" id="UP000027920"/>
    </source>
</evidence>
<dbReference type="GeneID" id="25279514"/>
<gene>
    <name evidence="13" type="ORF">A1O9_04583</name>
</gene>
<evidence type="ECO:0000256" key="8">
    <source>
        <dbReference type="ARBA" id="ARBA00023136"/>
    </source>
</evidence>
<dbReference type="InterPro" id="IPR022533">
    <property type="entry name" value="Cox20"/>
</dbReference>
<evidence type="ECO:0000256" key="11">
    <source>
        <dbReference type="SAM" id="MobiDB-lite"/>
    </source>
</evidence>
<feature type="transmembrane region" description="Helical" evidence="12">
    <location>
        <begin position="100"/>
        <end position="120"/>
    </location>
</feature>
<evidence type="ECO:0000256" key="5">
    <source>
        <dbReference type="ARBA" id="ARBA00022792"/>
    </source>
</evidence>
<dbReference type="VEuPathDB" id="FungiDB:A1O9_04583"/>
<dbReference type="AlphaFoldDB" id="A0A072PJ22"/>
<comment type="caution">
    <text evidence="13">The sequence shown here is derived from an EMBL/GenBank/DDBJ whole genome shotgun (WGS) entry which is preliminary data.</text>
</comment>
<protein>
    <recommendedName>
        <fullName evidence="3 9">Cytochrome c oxidase assembly protein COX20, mitochondrial</fullName>
    </recommendedName>
</protein>
<comment type="function">
    <text evidence="9">Involved in the assembly of the cytochrome c oxidase complex.</text>
</comment>
<reference evidence="13 14" key="1">
    <citation type="submission" date="2013-03" db="EMBL/GenBank/DDBJ databases">
        <title>The Genome Sequence of Exophiala aquamarina CBS 119918.</title>
        <authorList>
            <consortium name="The Broad Institute Genomics Platform"/>
            <person name="Cuomo C."/>
            <person name="de Hoog S."/>
            <person name="Gorbushina A."/>
            <person name="Walker B."/>
            <person name="Young S.K."/>
            <person name="Zeng Q."/>
            <person name="Gargeya S."/>
            <person name="Fitzgerald M."/>
            <person name="Haas B."/>
            <person name="Abouelleil A."/>
            <person name="Allen A.W."/>
            <person name="Alvarado L."/>
            <person name="Arachchi H.M."/>
            <person name="Berlin A.M."/>
            <person name="Chapman S.B."/>
            <person name="Gainer-Dewar J."/>
            <person name="Goldberg J."/>
            <person name="Griggs A."/>
            <person name="Gujja S."/>
            <person name="Hansen M."/>
            <person name="Howarth C."/>
            <person name="Imamovic A."/>
            <person name="Ireland A."/>
            <person name="Larimer J."/>
            <person name="McCowan C."/>
            <person name="Murphy C."/>
            <person name="Pearson M."/>
            <person name="Poon T.W."/>
            <person name="Priest M."/>
            <person name="Roberts A."/>
            <person name="Saif S."/>
            <person name="Shea T."/>
            <person name="Sisk P."/>
            <person name="Sykes S."/>
            <person name="Wortman J."/>
            <person name="Nusbaum C."/>
            <person name="Birren B."/>
        </authorList>
    </citation>
    <scope>NUCLEOTIDE SEQUENCE [LARGE SCALE GENOMIC DNA]</scope>
    <source>
        <strain evidence="13 14">CBS 119918</strain>
    </source>
</reference>
<dbReference type="PIRSF" id="PIRSF007871">
    <property type="entry name" value="Cox20"/>
    <property type="match status" value="1"/>
</dbReference>
<dbReference type="STRING" id="1182545.A0A072PJ22"/>
<evidence type="ECO:0000256" key="6">
    <source>
        <dbReference type="ARBA" id="ARBA00022989"/>
    </source>
</evidence>
<dbReference type="GO" id="GO:0033617">
    <property type="term" value="P:mitochondrial respiratory chain complex IV assembly"/>
    <property type="evidence" value="ECO:0007669"/>
    <property type="project" value="InterPro"/>
</dbReference>
<dbReference type="Proteomes" id="UP000027920">
    <property type="component" value="Unassembled WGS sequence"/>
</dbReference>
<sequence>MADDTRESSTPPTQSPSDPSACEDRRIRRPRPKHDFPQSQAGKLWEAFGNPEESANSLPGGTYNSAGGKPAQVTWKDAFNFSYNSKGPAWYQTPCARDSLLVGIGGGGAVGGVSFILKGLKSLGKSANYSVGGFLVTSSAMYYWCDRRRKEEARGMAAAVAGMKMLHEKKAKEQAAREAAEAATAAAMAEEDAKRSKRWYKVW</sequence>
<evidence type="ECO:0000313" key="13">
    <source>
        <dbReference type="EMBL" id="KEF59737.1"/>
    </source>
</evidence>
<evidence type="ECO:0000256" key="2">
    <source>
        <dbReference type="ARBA" id="ARBA00009575"/>
    </source>
</evidence>
<evidence type="ECO:0000256" key="4">
    <source>
        <dbReference type="ARBA" id="ARBA00022692"/>
    </source>
</evidence>
<comment type="similarity">
    <text evidence="2 9">Belongs to the COX20 family.</text>
</comment>
<feature type="transmembrane region" description="Helical" evidence="12">
    <location>
        <begin position="126"/>
        <end position="145"/>
    </location>
</feature>
<dbReference type="GO" id="GO:0005743">
    <property type="term" value="C:mitochondrial inner membrane"/>
    <property type="evidence" value="ECO:0007669"/>
    <property type="project" value="UniProtKB-SubCell"/>
</dbReference>
<evidence type="ECO:0000256" key="10">
    <source>
        <dbReference type="SAM" id="Coils"/>
    </source>
</evidence>
<evidence type="ECO:0000256" key="1">
    <source>
        <dbReference type="ARBA" id="ARBA00004273"/>
    </source>
</evidence>
<accession>A0A072PJ22</accession>